<proteinExistence type="predicted"/>
<accession>B4R9V6</accession>
<dbReference type="SMART" id="SM00530">
    <property type="entry name" value="HTH_XRE"/>
    <property type="match status" value="1"/>
</dbReference>
<sequence>MNLPPPMPFARQPNPVFSAEYQQVREVLVAARRAAGLSQRDLAAALGKAGSHVSMIERGQRRVDLLEFHRIALALGCDPASLCAAVQARLDGLATPAAADAPGASPEAEFM</sequence>
<dbReference type="GO" id="GO:0003677">
    <property type="term" value="F:DNA binding"/>
    <property type="evidence" value="ECO:0007669"/>
    <property type="project" value="InterPro"/>
</dbReference>
<evidence type="ECO:0000313" key="2">
    <source>
        <dbReference type="EMBL" id="ACG77870.1"/>
    </source>
</evidence>
<dbReference type="InterPro" id="IPR001387">
    <property type="entry name" value="Cro/C1-type_HTH"/>
</dbReference>
<dbReference type="HOGENOM" id="CLU_066192_30_0_5"/>
<dbReference type="Pfam" id="PF01381">
    <property type="entry name" value="HTH_3"/>
    <property type="match status" value="1"/>
</dbReference>
<organism evidence="2 3">
    <name type="scientific">Phenylobacterium zucineum (strain HLK1)</name>
    <dbReference type="NCBI Taxonomy" id="450851"/>
    <lineage>
        <taxon>Bacteria</taxon>
        <taxon>Pseudomonadati</taxon>
        <taxon>Pseudomonadota</taxon>
        <taxon>Alphaproteobacteria</taxon>
        <taxon>Caulobacterales</taxon>
        <taxon>Caulobacteraceae</taxon>
        <taxon>Phenylobacterium</taxon>
    </lineage>
</organism>
<keyword evidence="3" id="KW-1185">Reference proteome</keyword>
<feature type="domain" description="HTH cro/C1-type" evidence="1">
    <location>
        <begin position="28"/>
        <end position="82"/>
    </location>
</feature>
<dbReference type="CDD" id="cd00093">
    <property type="entry name" value="HTH_XRE"/>
    <property type="match status" value="1"/>
</dbReference>
<dbReference type="Proteomes" id="UP000001868">
    <property type="component" value="Chromosome"/>
</dbReference>
<protein>
    <recommendedName>
        <fullName evidence="1">HTH cro/C1-type domain-containing protein</fullName>
    </recommendedName>
</protein>
<name>B4R9V6_PHEZH</name>
<dbReference type="AlphaFoldDB" id="B4R9V6"/>
<dbReference type="Gene3D" id="1.10.260.40">
    <property type="entry name" value="lambda repressor-like DNA-binding domains"/>
    <property type="match status" value="1"/>
</dbReference>
<reference evidence="2 3" key="1">
    <citation type="journal article" date="2008" name="BMC Genomics">
        <title>Complete genome of Phenylobacterium zucineum - a novel facultative intracellular bacterium isolated from human erythroleukemia cell line K562.</title>
        <authorList>
            <person name="Luo Y."/>
            <person name="Xu X."/>
            <person name="Ding Z."/>
            <person name="Liu Z."/>
            <person name="Zhang B."/>
            <person name="Yan Z."/>
            <person name="Sun J."/>
            <person name="Hu S."/>
            <person name="Hu X."/>
        </authorList>
    </citation>
    <scope>NUCLEOTIDE SEQUENCE [LARGE SCALE GENOMIC DNA]</scope>
    <source>
        <strain evidence="2 3">HLK1</strain>
    </source>
</reference>
<dbReference type="STRING" id="450851.PHZ_c1457"/>
<dbReference type="SUPFAM" id="SSF47413">
    <property type="entry name" value="lambda repressor-like DNA-binding domains"/>
    <property type="match status" value="1"/>
</dbReference>
<dbReference type="KEGG" id="pzu:PHZ_c1457"/>
<gene>
    <name evidence="2" type="ordered locus">PHZ_c1457</name>
</gene>
<dbReference type="InterPro" id="IPR010982">
    <property type="entry name" value="Lambda_DNA-bd_dom_sf"/>
</dbReference>
<dbReference type="EMBL" id="CP000747">
    <property type="protein sequence ID" value="ACG77870.1"/>
    <property type="molecule type" value="Genomic_DNA"/>
</dbReference>
<evidence type="ECO:0000313" key="3">
    <source>
        <dbReference type="Proteomes" id="UP000001868"/>
    </source>
</evidence>
<dbReference type="eggNOG" id="COG1396">
    <property type="taxonomic scope" value="Bacteria"/>
</dbReference>
<evidence type="ECO:0000259" key="1">
    <source>
        <dbReference type="PROSITE" id="PS50943"/>
    </source>
</evidence>
<dbReference type="PROSITE" id="PS50943">
    <property type="entry name" value="HTH_CROC1"/>
    <property type="match status" value="1"/>
</dbReference>